<dbReference type="CDD" id="cd00078">
    <property type="entry name" value="HECTc"/>
    <property type="match status" value="1"/>
</dbReference>
<dbReference type="EMBL" id="JAHDYR010000067">
    <property type="protein sequence ID" value="KAG9389844.1"/>
    <property type="molecule type" value="Genomic_DNA"/>
</dbReference>
<dbReference type="GO" id="GO:0000209">
    <property type="term" value="P:protein polyubiquitination"/>
    <property type="evidence" value="ECO:0007669"/>
    <property type="project" value="InterPro"/>
</dbReference>
<comment type="catalytic activity">
    <reaction evidence="1">
        <text>S-ubiquitinyl-[E2 ubiquitin-conjugating enzyme]-L-cysteine + [acceptor protein]-L-lysine = [E2 ubiquitin-conjugating enzyme]-L-cysteine + N(6)-ubiquitinyl-[acceptor protein]-L-lysine.</text>
        <dbReference type="EC" id="2.3.2.26"/>
    </reaction>
</comment>
<evidence type="ECO:0000259" key="6">
    <source>
        <dbReference type="PROSITE" id="PS50237"/>
    </source>
</evidence>
<feature type="domain" description="HECT" evidence="6">
    <location>
        <begin position="280"/>
        <end position="607"/>
    </location>
</feature>
<dbReference type="Gene3D" id="3.30.2410.10">
    <property type="entry name" value="Hect, E3 ligase catalytic domain"/>
    <property type="match status" value="1"/>
</dbReference>
<comment type="caution">
    <text evidence="7">The sequence shown here is derived from an EMBL/GenBank/DDBJ whole genome shotgun (WGS) entry which is preliminary data.</text>
</comment>
<evidence type="ECO:0000256" key="4">
    <source>
        <dbReference type="ARBA" id="ARBA00022786"/>
    </source>
</evidence>
<dbReference type="PROSITE" id="PS50237">
    <property type="entry name" value="HECT"/>
    <property type="match status" value="1"/>
</dbReference>
<reference evidence="7" key="1">
    <citation type="submission" date="2021-05" db="EMBL/GenBank/DDBJ databases">
        <title>A free-living protist that lacks canonical eukaryotic 1 DNA replication and segregation systems.</title>
        <authorList>
            <person name="Salas-Leiva D.E."/>
            <person name="Tromer E.C."/>
            <person name="Curtis B.A."/>
            <person name="Jerlstrom-Hultqvist J."/>
            <person name="Kolisko M."/>
            <person name="Yi Z."/>
            <person name="Salas-Leiva J.S."/>
            <person name="Gallot-Lavallee L."/>
            <person name="Kops G.J.P.L."/>
            <person name="Archibald J.M."/>
            <person name="Simpson A.G.B."/>
            <person name="Roger A.J."/>
        </authorList>
    </citation>
    <scope>NUCLEOTIDE SEQUENCE</scope>
    <source>
        <strain evidence="7">BICM</strain>
    </source>
</reference>
<dbReference type="Gene3D" id="3.90.1750.10">
    <property type="entry name" value="Hect, E3 ligase catalytic domains"/>
    <property type="match status" value="1"/>
</dbReference>
<dbReference type="GO" id="GO:0061630">
    <property type="term" value="F:ubiquitin protein ligase activity"/>
    <property type="evidence" value="ECO:0007669"/>
    <property type="project" value="UniProtKB-EC"/>
</dbReference>
<keyword evidence="8" id="KW-1185">Reference proteome</keyword>
<dbReference type="OrthoDB" id="5981550at2759"/>
<evidence type="ECO:0000313" key="8">
    <source>
        <dbReference type="Proteomes" id="UP000717585"/>
    </source>
</evidence>
<keyword evidence="3" id="KW-0808">Transferase</keyword>
<feature type="active site" description="Glycyl thioester intermediate" evidence="5">
    <location>
        <position position="575"/>
    </location>
</feature>
<dbReference type="InterPro" id="IPR044611">
    <property type="entry name" value="E3A/B/C-like"/>
</dbReference>
<dbReference type="InterPro" id="IPR000569">
    <property type="entry name" value="HECT_dom"/>
</dbReference>
<evidence type="ECO:0000256" key="1">
    <source>
        <dbReference type="ARBA" id="ARBA00000885"/>
    </source>
</evidence>
<dbReference type="SMART" id="SM00119">
    <property type="entry name" value="HECTc"/>
    <property type="match status" value="1"/>
</dbReference>
<proteinExistence type="predicted"/>
<gene>
    <name evidence="7" type="ORF">J8273_8523</name>
</gene>
<dbReference type="PANTHER" id="PTHR45700:SF8">
    <property type="entry name" value="HECT-TYPE E3 UBIQUITIN TRANSFERASE"/>
    <property type="match status" value="1"/>
</dbReference>
<sequence>MSSTMEILSNILSNPEATREFCSRECHQDNLYCQVKTAASFFTRASEELSWNDLIPIMQSSAEKLTKLYEGNDAPDDTWFGLVLLTLWPRSVVFEPWYSESLLKAYCMAATNQIHAHGLEGLIQAYSALSNELMANHLASLHNIITVHLLKEKKIRSDRLIALYTVLRPMQALYLSNERRDDPLPYDAWHNNVVNEQVNLINDYQHYLAFTKGRGDVFSLARFPFILNAHSKVSLMRAETKTLQYSVQEPISFLPPRPFHMQVHRDSLVHDAIRNVANAGPDALKRKLRVSFIGEEGIDEGGVAKEFFQLIVRQLFDVQYGMFTIDEDTNTFFFAHNTPASVEEFKLVGVLLGLSVYNGIILDVRLPHVVYRMLFGMPVRLQDLRGAIPSLYNGLRQLLEMPEELVSSLALSFCVTESNFGETRTVDLIPDGASIPVTGANRHEYVEAYLQYYLVSAVQWQFDAFAQGFTSVAMCEAIKLFRPEELELAVCGSPVLDFHELEAVTKYDGPYSKRPQVVEWLWELVHKEMTDAQRIKFLSFVTGSGRAPTNGLGHLPFKVVKNGDDDRRLPTAHTCFNVLMLPEYSSLEMLRNRLFTAIDNAEGFGLR</sequence>
<accession>A0A8J6DXC1</accession>
<dbReference type="AlphaFoldDB" id="A0A8J6DXC1"/>
<dbReference type="Pfam" id="PF00632">
    <property type="entry name" value="HECT"/>
    <property type="match status" value="1"/>
</dbReference>
<protein>
    <recommendedName>
        <fullName evidence="2">HECT-type E3 ubiquitin transferase</fullName>
        <ecNumber evidence="2">2.3.2.26</ecNumber>
    </recommendedName>
</protein>
<evidence type="ECO:0000313" key="7">
    <source>
        <dbReference type="EMBL" id="KAG9389844.1"/>
    </source>
</evidence>
<name>A0A8J6DXC1_9EUKA</name>
<dbReference type="InterPro" id="IPR035983">
    <property type="entry name" value="Hect_E3_ubiquitin_ligase"/>
</dbReference>
<evidence type="ECO:0000256" key="3">
    <source>
        <dbReference type="ARBA" id="ARBA00022679"/>
    </source>
</evidence>
<dbReference type="SUPFAM" id="SSF56204">
    <property type="entry name" value="Hect, E3 ligase catalytic domain"/>
    <property type="match status" value="1"/>
</dbReference>
<dbReference type="EC" id="2.3.2.26" evidence="2"/>
<evidence type="ECO:0000256" key="5">
    <source>
        <dbReference type="PROSITE-ProRule" id="PRU00104"/>
    </source>
</evidence>
<keyword evidence="4 5" id="KW-0833">Ubl conjugation pathway</keyword>
<dbReference type="PANTHER" id="PTHR45700">
    <property type="entry name" value="UBIQUITIN-PROTEIN LIGASE E3C"/>
    <property type="match status" value="1"/>
</dbReference>
<dbReference type="Proteomes" id="UP000717585">
    <property type="component" value="Unassembled WGS sequence"/>
</dbReference>
<dbReference type="Gene3D" id="3.30.2160.10">
    <property type="entry name" value="Hect, E3 ligase catalytic domain"/>
    <property type="match status" value="1"/>
</dbReference>
<evidence type="ECO:0000256" key="2">
    <source>
        <dbReference type="ARBA" id="ARBA00012485"/>
    </source>
</evidence>
<dbReference type="FunFam" id="3.30.2410.10:FF:000003">
    <property type="entry name" value="probable E3 ubiquitin-protein ligase HERC4 isoform X1"/>
    <property type="match status" value="1"/>
</dbReference>
<organism evidence="7 8">
    <name type="scientific">Carpediemonas membranifera</name>
    <dbReference type="NCBI Taxonomy" id="201153"/>
    <lineage>
        <taxon>Eukaryota</taxon>
        <taxon>Metamonada</taxon>
        <taxon>Carpediemonas-like organisms</taxon>
        <taxon>Carpediemonas</taxon>
    </lineage>
</organism>